<keyword evidence="8" id="KW-0406">Ion transport</keyword>
<feature type="transmembrane region" description="Helical" evidence="10">
    <location>
        <begin position="89"/>
        <end position="110"/>
    </location>
</feature>
<keyword evidence="9 10" id="KW-0472">Membrane</keyword>
<dbReference type="InterPro" id="IPR006153">
    <property type="entry name" value="Cation/H_exchanger_TM"/>
</dbReference>
<dbReference type="GO" id="GO:0006813">
    <property type="term" value="P:potassium ion transport"/>
    <property type="evidence" value="ECO:0007669"/>
    <property type="project" value="UniProtKB-KW"/>
</dbReference>
<feature type="domain" description="RCK C-terminal" evidence="11">
    <location>
        <begin position="404"/>
        <end position="486"/>
    </location>
</feature>
<evidence type="ECO:0000313" key="13">
    <source>
        <dbReference type="Proteomes" id="UP001319104"/>
    </source>
</evidence>
<evidence type="ECO:0000313" key="12">
    <source>
        <dbReference type="EMBL" id="MBS9523669.1"/>
    </source>
</evidence>
<dbReference type="Gene3D" id="1.20.1530.20">
    <property type="match status" value="1"/>
</dbReference>
<dbReference type="Gene3D" id="3.30.70.1450">
    <property type="entry name" value="Regulator of K+ conductance, C-terminal domain"/>
    <property type="match status" value="1"/>
</dbReference>
<dbReference type="Pfam" id="PF00999">
    <property type="entry name" value="Na_H_Exchanger"/>
    <property type="match status" value="1"/>
</dbReference>
<dbReference type="PROSITE" id="PS51202">
    <property type="entry name" value="RCK_C"/>
    <property type="match status" value="1"/>
</dbReference>
<dbReference type="GO" id="GO:0005886">
    <property type="term" value="C:plasma membrane"/>
    <property type="evidence" value="ECO:0007669"/>
    <property type="project" value="UniProtKB-SubCell"/>
</dbReference>
<evidence type="ECO:0000256" key="1">
    <source>
        <dbReference type="ARBA" id="ARBA00004651"/>
    </source>
</evidence>
<evidence type="ECO:0000259" key="11">
    <source>
        <dbReference type="PROSITE" id="PS51202"/>
    </source>
</evidence>
<evidence type="ECO:0000256" key="7">
    <source>
        <dbReference type="ARBA" id="ARBA00022989"/>
    </source>
</evidence>
<dbReference type="NCBIfam" id="NF003715">
    <property type="entry name" value="PRK05326.1-2"/>
    <property type="match status" value="1"/>
</dbReference>
<feature type="transmembrane region" description="Helical" evidence="10">
    <location>
        <begin position="275"/>
        <end position="293"/>
    </location>
</feature>
<dbReference type="NCBIfam" id="NF003716">
    <property type="entry name" value="PRK05326.1-3"/>
    <property type="match status" value="1"/>
</dbReference>
<keyword evidence="13" id="KW-1185">Reference proteome</keyword>
<evidence type="ECO:0000256" key="10">
    <source>
        <dbReference type="SAM" id="Phobius"/>
    </source>
</evidence>
<keyword evidence="7 10" id="KW-1133">Transmembrane helix</keyword>
<dbReference type="SUPFAM" id="SSF116726">
    <property type="entry name" value="TrkA C-terminal domain-like"/>
    <property type="match status" value="1"/>
</dbReference>
<dbReference type="RefSeq" id="WP_213944553.1">
    <property type="nucleotide sequence ID" value="NZ_JAHBGI010000009.1"/>
</dbReference>
<evidence type="ECO:0000256" key="3">
    <source>
        <dbReference type="ARBA" id="ARBA00022449"/>
    </source>
</evidence>
<keyword evidence="5" id="KW-0633">Potassium transport</keyword>
<dbReference type="EMBL" id="JAHCMY010000002">
    <property type="protein sequence ID" value="MBS9523669.1"/>
    <property type="molecule type" value="Genomic_DNA"/>
</dbReference>
<keyword evidence="6 10" id="KW-0812">Transmembrane</keyword>
<dbReference type="GO" id="GO:1902600">
    <property type="term" value="P:proton transmembrane transport"/>
    <property type="evidence" value="ECO:0007669"/>
    <property type="project" value="InterPro"/>
</dbReference>
<proteinExistence type="predicted"/>
<evidence type="ECO:0000256" key="5">
    <source>
        <dbReference type="ARBA" id="ARBA00022538"/>
    </source>
</evidence>
<gene>
    <name evidence="12" type="ORF">KI659_06515</name>
</gene>
<feature type="transmembrane region" description="Helical" evidence="10">
    <location>
        <begin position="6"/>
        <end position="22"/>
    </location>
</feature>
<dbReference type="PANTHER" id="PTHR32507">
    <property type="entry name" value="NA(+)/H(+) ANTIPORTER 1"/>
    <property type="match status" value="1"/>
</dbReference>
<feature type="transmembrane region" description="Helical" evidence="10">
    <location>
        <begin position="59"/>
        <end position="77"/>
    </location>
</feature>
<feature type="transmembrane region" description="Helical" evidence="10">
    <location>
        <begin position="338"/>
        <end position="358"/>
    </location>
</feature>
<dbReference type="PANTHER" id="PTHR32507:SF7">
    <property type="entry name" value="K(+)_H(+) ANTIPORTER NHAP2"/>
    <property type="match status" value="1"/>
</dbReference>
<keyword evidence="2" id="KW-0813">Transport</keyword>
<comment type="subcellular location">
    <subcellularLocation>
        <location evidence="1">Cell membrane</location>
        <topology evidence="1">Multi-pass membrane protein</topology>
    </subcellularLocation>
</comment>
<dbReference type="Proteomes" id="UP001319104">
    <property type="component" value="Unassembled WGS sequence"/>
</dbReference>
<evidence type="ECO:0000256" key="4">
    <source>
        <dbReference type="ARBA" id="ARBA00022475"/>
    </source>
</evidence>
<evidence type="ECO:0000256" key="9">
    <source>
        <dbReference type="ARBA" id="ARBA00023136"/>
    </source>
</evidence>
<feature type="transmembrane region" description="Helical" evidence="10">
    <location>
        <begin position="222"/>
        <end position="239"/>
    </location>
</feature>
<keyword evidence="5" id="KW-0630">Potassium</keyword>
<comment type="caution">
    <text evidence="12">The sequence shown here is derived from an EMBL/GenBank/DDBJ whole genome shotgun (WGS) entry which is preliminary data.</text>
</comment>
<dbReference type="InterPro" id="IPR036721">
    <property type="entry name" value="RCK_C_sf"/>
</dbReference>
<name>A0AAP2G0Y2_9BACT</name>
<organism evidence="12 13">
    <name type="scientific">Litoribacter ruber</name>
    <dbReference type="NCBI Taxonomy" id="702568"/>
    <lineage>
        <taxon>Bacteria</taxon>
        <taxon>Pseudomonadati</taxon>
        <taxon>Bacteroidota</taxon>
        <taxon>Cytophagia</taxon>
        <taxon>Cytophagales</taxon>
        <taxon>Cyclobacteriaceae</taxon>
        <taxon>Litoribacter</taxon>
    </lineage>
</organism>
<feature type="transmembrane region" description="Helical" evidence="10">
    <location>
        <begin position="299"/>
        <end position="326"/>
    </location>
</feature>
<evidence type="ECO:0000256" key="8">
    <source>
        <dbReference type="ARBA" id="ARBA00023065"/>
    </source>
</evidence>
<dbReference type="AlphaFoldDB" id="A0AAP2G0Y2"/>
<feature type="transmembrane region" description="Helical" evidence="10">
    <location>
        <begin position="190"/>
        <end position="210"/>
    </location>
</feature>
<feature type="transmembrane region" description="Helical" evidence="10">
    <location>
        <begin position="34"/>
        <end position="53"/>
    </location>
</feature>
<sequence>MVVTPENILFISSVLLILSIVASKTAGKAGIPILLLFLGIGILAGSEGLGGIYFDDPNLTQFLGITALTYILFSGGLDTKWESIKPVLGPGLTLSTLGVLLTALSVGLFVHAISSFSLLEGLLMGAIVSSTDAAAVFGILRAKSIGLKGNLRPMLELESGSNDPMAYFLTIGLTSILAIDNFTFSDLIPVFFMQMAIGGAGGYLLGRAIVLTINRINLEYEGLYPVFMLGLVAMLYAVIDFAGGNGFLGVYVAALAIGNGKMVHKKSLIKFFDGVAWLMQIVMFITLGLLVFPSQVLPVIGLGALVSLFLIFVARPLGVFISLAFFKYKIRDKLFISWVGLRGAVPIVFATFPLIAGIEKSNIIFNIVFFIVLTSVALQATTLSLMAKWLSLAVPDGLKRRSLLDLELSEDFKNALVEVDLPEDSEIDGKKIWELDFPKTSLIVLINRNEKFITPNGLTELKGGDKLLIMMNTESEENKVKATLGV</sequence>
<protein>
    <submittedName>
        <fullName evidence="12">Potassium/proton antiporter</fullName>
    </submittedName>
</protein>
<evidence type="ECO:0000256" key="2">
    <source>
        <dbReference type="ARBA" id="ARBA00022448"/>
    </source>
</evidence>
<dbReference type="InterPro" id="IPR038770">
    <property type="entry name" value="Na+/solute_symporter_sf"/>
</dbReference>
<evidence type="ECO:0000256" key="6">
    <source>
        <dbReference type="ARBA" id="ARBA00022692"/>
    </source>
</evidence>
<feature type="transmembrane region" description="Helical" evidence="10">
    <location>
        <begin position="364"/>
        <end position="390"/>
    </location>
</feature>
<feature type="transmembrane region" description="Helical" evidence="10">
    <location>
        <begin position="122"/>
        <end position="144"/>
    </location>
</feature>
<dbReference type="GO" id="GO:0008324">
    <property type="term" value="F:monoatomic cation transmembrane transporter activity"/>
    <property type="evidence" value="ECO:0007669"/>
    <property type="project" value="InterPro"/>
</dbReference>
<dbReference type="InterPro" id="IPR006037">
    <property type="entry name" value="RCK_C"/>
</dbReference>
<dbReference type="Pfam" id="PF02080">
    <property type="entry name" value="TrkA_C"/>
    <property type="match status" value="1"/>
</dbReference>
<accession>A0AAP2G0Y2</accession>
<reference evidence="12 13" key="1">
    <citation type="submission" date="2021-05" db="EMBL/GenBank/DDBJ databases">
        <authorList>
            <person name="Zhang Z.D."/>
            <person name="Osman G."/>
        </authorList>
    </citation>
    <scope>NUCLEOTIDE SEQUENCE [LARGE SCALE GENOMIC DNA]</scope>
    <source>
        <strain evidence="12 13">KCTC 32217</strain>
    </source>
</reference>
<keyword evidence="3" id="KW-0050">Antiport</keyword>
<keyword evidence="4" id="KW-1003">Cell membrane</keyword>
<dbReference type="GO" id="GO:0015297">
    <property type="term" value="F:antiporter activity"/>
    <property type="evidence" value="ECO:0007669"/>
    <property type="project" value="UniProtKB-KW"/>
</dbReference>